<accession>A0A8J7YZA1</accession>
<dbReference type="InterPro" id="IPR047650">
    <property type="entry name" value="Transpos_IS110"/>
</dbReference>
<reference evidence="2" key="1">
    <citation type="submission" date="2019-12" db="EMBL/GenBank/DDBJ databases">
        <title>High-Quality draft genome sequences of three cyanobacteria isolated from the limestone walls of the Old Cathedral of Coimbra.</title>
        <authorList>
            <person name="Tiago I."/>
            <person name="Soares F."/>
            <person name="Portugal A."/>
        </authorList>
    </citation>
    <scope>NUCLEOTIDE SEQUENCE</scope>
    <source>
        <strain evidence="2">A</strain>
    </source>
</reference>
<dbReference type="GO" id="GO:0004803">
    <property type="term" value="F:transposase activity"/>
    <property type="evidence" value="ECO:0007669"/>
    <property type="project" value="InterPro"/>
</dbReference>
<protein>
    <submittedName>
        <fullName evidence="2">Transposase</fullName>
    </submittedName>
</protein>
<dbReference type="GO" id="GO:0006313">
    <property type="term" value="P:DNA transposition"/>
    <property type="evidence" value="ECO:0007669"/>
    <property type="project" value="InterPro"/>
</dbReference>
<comment type="caution">
    <text evidence="2">The sequence shown here is derived from an EMBL/GenBank/DDBJ whole genome shotgun (WGS) entry which is preliminary data.</text>
</comment>
<dbReference type="EMBL" id="WVIE01000007">
    <property type="protein sequence ID" value="NDJ17302.1"/>
    <property type="molecule type" value="Genomic_DNA"/>
</dbReference>
<dbReference type="RefSeq" id="WP_162422796.1">
    <property type="nucleotide sequence ID" value="NZ_WVIE01000007.1"/>
</dbReference>
<keyword evidence="3" id="KW-1185">Reference proteome</keyword>
<evidence type="ECO:0000313" key="3">
    <source>
        <dbReference type="Proteomes" id="UP000646053"/>
    </source>
</evidence>
<dbReference type="PANTHER" id="PTHR33055:SF13">
    <property type="entry name" value="TRANSPOSASE"/>
    <property type="match status" value="1"/>
</dbReference>
<dbReference type="GO" id="GO:0003677">
    <property type="term" value="F:DNA binding"/>
    <property type="evidence" value="ECO:0007669"/>
    <property type="project" value="InterPro"/>
</dbReference>
<feature type="domain" description="Transposase IS116/IS110/IS902 C-terminal" evidence="1">
    <location>
        <begin position="3"/>
        <end position="58"/>
    </location>
</feature>
<proteinExistence type="predicted"/>
<dbReference type="Proteomes" id="UP000646053">
    <property type="component" value="Unassembled WGS sequence"/>
</dbReference>
<feature type="non-terminal residue" evidence="2">
    <location>
        <position position="1"/>
    </location>
</feature>
<evidence type="ECO:0000313" key="2">
    <source>
        <dbReference type="EMBL" id="NDJ17302.1"/>
    </source>
</evidence>
<evidence type="ECO:0000259" key="1">
    <source>
        <dbReference type="Pfam" id="PF02371"/>
    </source>
</evidence>
<dbReference type="PANTHER" id="PTHR33055">
    <property type="entry name" value="TRANSPOSASE FOR INSERTION SEQUENCE ELEMENT IS1111A"/>
    <property type="match status" value="1"/>
</dbReference>
<dbReference type="AlphaFoldDB" id="A0A8J7YZA1"/>
<dbReference type="InterPro" id="IPR003346">
    <property type="entry name" value="Transposase_20"/>
</dbReference>
<name>A0A8J7YZA1_9CYAN</name>
<organism evidence="2 3">
    <name type="scientific">Myxacorys almedinensis A</name>
    <dbReference type="NCBI Taxonomy" id="2690445"/>
    <lineage>
        <taxon>Bacteria</taxon>
        <taxon>Bacillati</taxon>
        <taxon>Cyanobacteriota</taxon>
        <taxon>Cyanophyceae</taxon>
        <taxon>Leptolyngbyales</taxon>
        <taxon>Leptolyngbyaceae</taxon>
        <taxon>Myxacorys</taxon>
        <taxon>Myxacorys almedinensis</taxon>
    </lineage>
</organism>
<sequence length="96" mass="10560">VSDKRISALVGVAPFNRDSGKCRGSRTIWGGRANGRAGLYMGTLAAVRYNPKLKAFYERLLSQGKIKKVALIACMHKLLRILNAMIRDGKSWQAPA</sequence>
<dbReference type="Pfam" id="PF02371">
    <property type="entry name" value="Transposase_20"/>
    <property type="match status" value="1"/>
</dbReference>
<gene>
    <name evidence="2" type="ORF">GS601_08355</name>
</gene>